<dbReference type="NCBIfam" id="TIGR01455">
    <property type="entry name" value="glmM"/>
    <property type="match status" value="1"/>
</dbReference>
<feature type="binding site" evidence="8">
    <location>
        <position position="245"/>
    </location>
    <ligand>
        <name>Mg(2+)</name>
        <dbReference type="ChEBI" id="CHEBI:18420"/>
    </ligand>
</feature>
<dbReference type="InterPro" id="IPR005846">
    <property type="entry name" value="A-D-PHexomutase_a/b/a-III"/>
</dbReference>
<evidence type="ECO:0000256" key="5">
    <source>
        <dbReference type="ARBA" id="ARBA00023235"/>
    </source>
</evidence>
<comment type="similarity">
    <text evidence="1 8 9">Belongs to the phosphohexose mutase family.</text>
</comment>
<feature type="domain" description="Alpha-D-phosphohexomutase alpha/beta/alpha" evidence="13">
    <location>
        <begin position="158"/>
        <end position="254"/>
    </location>
</feature>
<dbReference type="RefSeq" id="WP_154417348.1">
    <property type="nucleotide sequence ID" value="NZ_VUNS01000004.1"/>
</dbReference>
<evidence type="ECO:0000259" key="14">
    <source>
        <dbReference type="Pfam" id="PF02880"/>
    </source>
</evidence>
<dbReference type="InterPro" id="IPR006352">
    <property type="entry name" value="GlmM_bact"/>
</dbReference>
<evidence type="ECO:0000256" key="2">
    <source>
        <dbReference type="ARBA" id="ARBA00022553"/>
    </source>
</evidence>
<dbReference type="InterPro" id="IPR036900">
    <property type="entry name" value="A-D-PHexomutase_C_sf"/>
</dbReference>
<accession>A0A844G270</accession>
<dbReference type="Pfam" id="PF02879">
    <property type="entry name" value="PGM_PMM_II"/>
    <property type="match status" value="1"/>
</dbReference>
<comment type="function">
    <text evidence="8 10">Catalyzes the conversion of glucosamine-6-phosphate to glucosamine-1-phosphate.</text>
</comment>
<evidence type="ECO:0000259" key="12">
    <source>
        <dbReference type="Pfam" id="PF02878"/>
    </source>
</evidence>
<dbReference type="CDD" id="cd05802">
    <property type="entry name" value="GlmM"/>
    <property type="match status" value="1"/>
</dbReference>
<evidence type="ECO:0000256" key="9">
    <source>
        <dbReference type="RuleBase" id="RU004326"/>
    </source>
</evidence>
<keyword evidence="2 8" id="KW-0597">Phosphoprotein</keyword>
<dbReference type="Pfam" id="PF02880">
    <property type="entry name" value="PGM_PMM_III"/>
    <property type="match status" value="1"/>
</dbReference>
<dbReference type="InterPro" id="IPR005843">
    <property type="entry name" value="A-D-PHexomutase_C"/>
</dbReference>
<dbReference type="InterPro" id="IPR005845">
    <property type="entry name" value="A-D-PHexomutase_a/b/a-II"/>
</dbReference>
<dbReference type="Pfam" id="PF02878">
    <property type="entry name" value="PGM_PMM_I"/>
    <property type="match status" value="1"/>
</dbReference>
<comment type="catalytic activity">
    <reaction evidence="8 10">
        <text>alpha-D-glucosamine 1-phosphate = D-glucosamine 6-phosphate</text>
        <dbReference type="Rhea" id="RHEA:23424"/>
        <dbReference type="ChEBI" id="CHEBI:58516"/>
        <dbReference type="ChEBI" id="CHEBI:58725"/>
        <dbReference type="EC" id="5.4.2.10"/>
    </reaction>
</comment>
<feature type="binding site" description="via phosphate group" evidence="8">
    <location>
        <position position="103"/>
    </location>
    <ligand>
        <name>Mg(2+)</name>
        <dbReference type="ChEBI" id="CHEBI:18420"/>
    </ligand>
</feature>
<dbReference type="GO" id="GO:0009252">
    <property type="term" value="P:peptidoglycan biosynthetic process"/>
    <property type="evidence" value="ECO:0007669"/>
    <property type="project" value="TreeGrafter"/>
</dbReference>
<keyword evidence="16" id="KW-1185">Reference proteome</keyword>
<feature type="domain" description="Alpha-D-phosphohexomutase alpha/beta/alpha" evidence="12">
    <location>
        <begin position="4"/>
        <end position="136"/>
    </location>
</feature>
<feature type="binding site" evidence="8">
    <location>
        <position position="243"/>
    </location>
    <ligand>
        <name>Mg(2+)</name>
        <dbReference type="ChEBI" id="CHEBI:18420"/>
    </ligand>
</feature>
<dbReference type="GO" id="GO:0000287">
    <property type="term" value="F:magnesium ion binding"/>
    <property type="evidence" value="ECO:0007669"/>
    <property type="project" value="UniProtKB-UniRule"/>
</dbReference>
<protein>
    <recommendedName>
        <fullName evidence="7 8">Phosphoglucosamine mutase</fullName>
        <ecNumber evidence="6 8">5.4.2.10</ecNumber>
    </recommendedName>
</protein>
<evidence type="ECO:0000256" key="8">
    <source>
        <dbReference type="HAMAP-Rule" id="MF_01554"/>
    </source>
</evidence>
<evidence type="ECO:0000313" key="15">
    <source>
        <dbReference type="EMBL" id="MST96658.1"/>
    </source>
</evidence>
<dbReference type="GO" id="GO:0008966">
    <property type="term" value="F:phosphoglucosamine mutase activity"/>
    <property type="evidence" value="ECO:0007669"/>
    <property type="project" value="UniProtKB-UniRule"/>
</dbReference>
<evidence type="ECO:0000256" key="6">
    <source>
        <dbReference type="ARBA" id="ARBA00066330"/>
    </source>
</evidence>
<evidence type="ECO:0000256" key="7">
    <source>
        <dbReference type="ARBA" id="ARBA00068193"/>
    </source>
</evidence>
<dbReference type="Gene3D" id="3.30.310.50">
    <property type="entry name" value="Alpha-D-phosphohexomutase, C-terminal domain"/>
    <property type="match status" value="1"/>
</dbReference>
<dbReference type="EC" id="5.4.2.10" evidence="6 8"/>
<dbReference type="PANTHER" id="PTHR42946:SF1">
    <property type="entry name" value="PHOSPHOGLUCOMUTASE (ALPHA-D-GLUCOSE-1,6-BISPHOSPHATE-DEPENDENT)"/>
    <property type="match status" value="1"/>
</dbReference>
<dbReference type="Pfam" id="PF00408">
    <property type="entry name" value="PGM_PMM_IV"/>
    <property type="match status" value="1"/>
</dbReference>
<sequence length="448" mass="47806">MKKKLFGTDGIRGEANRYPITADVALQVGQAVARVLGTARSRRGRAVLGKDTRISGYMLEHAITSGLLSMGMDVLEVGPMPTPAVAHLTRSMGADCGIMITASHNPAGDNGIKIFAADGFKLPDEVELAIEAAITAGGDGVTVDRIGKAYRLDDARGRYIEFAKGSIGNHALRGLRVVVDCANGAAYSIAPLILRELGAEVIESGVAPDGLNINENCGAMHPANIGRLVREHHADAGIALDGDADRVIFCDADGCEVNGDRIIGMVALDFKNRGRLAGDTVVVTGMSNLGLHRAMKQHGIRIEVTDVGDRYVIERMREGGFNVGGEQSGHIIFMDYATTGDGLISALHVLQLMVRTGKTLAELAAFMDVFPQEIRSLPVARKIPLAQLEALPAAIEACHAELGESGRTIVRYSGTENKIRILVEAEEQLRVNHWIDTLCTTASRELNG</sequence>
<feature type="binding site" evidence="8">
    <location>
        <position position="241"/>
    </location>
    <ligand>
        <name>Mg(2+)</name>
        <dbReference type="ChEBI" id="CHEBI:18420"/>
    </ligand>
</feature>
<dbReference type="GO" id="GO:0004615">
    <property type="term" value="F:phosphomannomutase activity"/>
    <property type="evidence" value="ECO:0007669"/>
    <property type="project" value="TreeGrafter"/>
</dbReference>
<dbReference type="FunFam" id="3.40.120.10:FF:000001">
    <property type="entry name" value="Phosphoglucosamine mutase"/>
    <property type="match status" value="1"/>
</dbReference>
<feature type="domain" description="Alpha-D-phosphohexomutase C-terminal" evidence="11">
    <location>
        <begin position="378"/>
        <end position="435"/>
    </location>
</feature>
<comment type="cofactor">
    <cofactor evidence="8">
        <name>Mg(2+)</name>
        <dbReference type="ChEBI" id="CHEBI:18420"/>
    </cofactor>
    <text evidence="8">Binds 1 Mg(2+) ion per subunit.</text>
</comment>
<dbReference type="InterPro" id="IPR016066">
    <property type="entry name" value="A-D-PHexomutase_CS"/>
</dbReference>
<dbReference type="SUPFAM" id="SSF53738">
    <property type="entry name" value="Phosphoglucomutase, first 3 domains"/>
    <property type="match status" value="3"/>
</dbReference>
<dbReference type="EMBL" id="VUNS01000004">
    <property type="protein sequence ID" value="MST96658.1"/>
    <property type="molecule type" value="Genomic_DNA"/>
</dbReference>
<keyword evidence="5 8" id="KW-0413">Isomerase</keyword>
<dbReference type="PRINTS" id="PR00509">
    <property type="entry name" value="PGMPMM"/>
</dbReference>
<organism evidence="15 16">
    <name type="scientific">Victivallis lenta</name>
    <dbReference type="NCBI Taxonomy" id="2606640"/>
    <lineage>
        <taxon>Bacteria</taxon>
        <taxon>Pseudomonadati</taxon>
        <taxon>Lentisphaerota</taxon>
        <taxon>Lentisphaeria</taxon>
        <taxon>Victivallales</taxon>
        <taxon>Victivallaceae</taxon>
        <taxon>Victivallis</taxon>
    </lineage>
</organism>
<feature type="domain" description="Alpha-D-phosphohexomutase alpha/beta/alpha" evidence="14">
    <location>
        <begin position="258"/>
        <end position="368"/>
    </location>
</feature>
<evidence type="ECO:0000256" key="4">
    <source>
        <dbReference type="ARBA" id="ARBA00022842"/>
    </source>
</evidence>
<evidence type="ECO:0000256" key="10">
    <source>
        <dbReference type="RuleBase" id="RU004327"/>
    </source>
</evidence>
<proteinExistence type="inferred from homology"/>
<reference evidence="15 16" key="1">
    <citation type="submission" date="2019-08" db="EMBL/GenBank/DDBJ databases">
        <title>In-depth cultivation of the pig gut microbiome towards novel bacterial diversity and tailored functional studies.</title>
        <authorList>
            <person name="Wylensek D."/>
            <person name="Hitch T.C.A."/>
            <person name="Clavel T."/>
        </authorList>
    </citation>
    <scope>NUCLEOTIDE SEQUENCE [LARGE SCALE GENOMIC DNA]</scope>
    <source>
        <strain evidence="15 16">BBE-744-WT-12</strain>
    </source>
</reference>
<feature type="active site" description="Phosphoserine intermediate" evidence="8">
    <location>
        <position position="103"/>
    </location>
</feature>
<comment type="PTM">
    <text evidence="8">Activated by phosphorylation.</text>
</comment>
<gene>
    <name evidence="8 15" type="primary">glmM</name>
    <name evidence="15" type="ORF">FYJ85_06310</name>
</gene>
<dbReference type="GO" id="GO:0005975">
    <property type="term" value="P:carbohydrate metabolic process"/>
    <property type="evidence" value="ECO:0007669"/>
    <property type="project" value="InterPro"/>
</dbReference>
<dbReference type="InterPro" id="IPR016055">
    <property type="entry name" value="A-D-PHexomutase_a/b/a-I/II/III"/>
</dbReference>
<dbReference type="InterPro" id="IPR005844">
    <property type="entry name" value="A-D-PHexomutase_a/b/a-I"/>
</dbReference>
<dbReference type="GO" id="GO:0005829">
    <property type="term" value="C:cytosol"/>
    <property type="evidence" value="ECO:0007669"/>
    <property type="project" value="TreeGrafter"/>
</dbReference>
<dbReference type="PROSITE" id="PS00710">
    <property type="entry name" value="PGM_PMM"/>
    <property type="match status" value="1"/>
</dbReference>
<dbReference type="FunFam" id="3.40.120.10:FF:000002">
    <property type="entry name" value="Phosphoglucosamine mutase"/>
    <property type="match status" value="1"/>
</dbReference>
<evidence type="ECO:0000313" key="16">
    <source>
        <dbReference type="Proteomes" id="UP000435649"/>
    </source>
</evidence>
<evidence type="ECO:0000259" key="11">
    <source>
        <dbReference type="Pfam" id="PF00408"/>
    </source>
</evidence>
<dbReference type="SUPFAM" id="SSF55957">
    <property type="entry name" value="Phosphoglucomutase, C-terminal domain"/>
    <property type="match status" value="1"/>
</dbReference>
<evidence type="ECO:0000259" key="13">
    <source>
        <dbReference type="Pfam" id="PF02879"/>
    </source>
</evidence>
<dbReference type="HAMAP" id="MF_01554_B">
    <property type="entry name" value="GlmM_B"/>
    <property type="match status" value="1"/>
</dbReference>
<dbReference type="InterPro" id="IPR005841">
    <property type="entry name" value="Alpha-D-phosphohexomutase_SF"/>
</dbReference>
<dbReference type="NCBIfam" id="NF008139">
    <property type="entry name" value="PRK10887.1"/>
    <property type="match status" value="1"/>
</dbReference>
<feature type="modified residue" description="Phosphoserine" evidence="8">
    <location>
        <position position="103"/>
    </location>
</feature>
<dbReference type="GO" id="GO:0006048">
    <property type="term" value="P:UDP-N-acetylglucosamine biosynthetic process"/>
    <property type="evidence" value="ECO:0007669"/>
    <property type="project" value="TreeGrafter"/>
</dbReference>
<dbReference type="AlphaFoldDB" id="A0A844G270"/>
<dbReference type="Gene3D" id="3.40.120.10">
    <property type="entry name" value="Alpha-D-Glucose-1,6-Bisphosphate, subunit A, domain 3"/>
    <property type="match status" value="3"/>
</dbReference>
<evidence type="ECO:0000256" key="1">
    <source>
        <dbReference type="ARBA" id="ARBA00010231"/>
    </source>
</evidence>
<comment type="caution">
    <text evidence="15">The sequence shown here is derived from an EMBL/GenBank/DDBJ whole genome shotgun (WGS) entry which is preliminary data.</text>
</comment>
<dbReference type="Proteomes" id="UP000435649">
    <property type="component" value="Unassembled WGS sequence"/>
</dbReference>
<keyword evidence="4 8" id="KW-0460">Magnesium</keyword>
<dbReference type="InterPro" id="IPR050060">
    <property type="entry name" value="Phosphoglucosamine_mutase"/>
</dbReference>
<dbReference type="PANTHER" id="PTHR42946">
    <property type="entry name" value="PHOSPHOHEXOSE MUTASE"/>
    <property type="match status" value="1"/>
</dbReference>
<evidence type="ECO:0000256" key="3">
    <source>
        <dbReference type="ARBA" id="ARBA00022723"/>
    </source>
</evidence>
<keyword evidence="3 8" id="KW-0479">Metal-binding</keyword>
<name>A0A844G270_9BACT</name>